<protein>
    <submittedName>
        <fullName evidence="1">Uncharacterized protein</fullName>
    </submittedName>
</protein>
<name>A0A8J8SWT9_HALGN</name>
<evidence type="ECO:0000313" key="2">
    <source>
        <dbReference type="Proteomes" id="UP000785679"/>
    </source>
</evidence>
<dbReference type="Proteomes" id="UP000785679">
    <property type="component" value="Unassembled WGS sequence"/>
</dbReference>
<accession>A0A8J8SWT9</accession>
<sequence>MPQYMLIECNCRLAPNEIQRMIIYISLLDSNATPINKEKQQKLCGKYKRNIHSLSQCLTLKIITRESYSIDFARTSDKDQQELTDSQKLVKHQKQKLSQQN</sequence>
<evidence type="ECO:0000313" key="1">
    <source>
        <dbReference type="EMBL" id="TNV73757.1"/>
    </source>
</evidence>
<dbReference type="AlphaFoldDB" id="A0A8J8SWT9"/>
<reference evidence="1" key="1">
    <citation type="submission" date="2019-06" db="EMBL/GenBank/DDBJ databases">
        <authorList>
            <person name="Zheng W."/>
        </authorList>
    </citation>
    <scope>NUCLEOTIDE SEQUENCE</scope>
    <source>
        <strain evidence="1">QDHG01</strain>
    </source>
</reference>
<keyword evidence="2" id="KW-1185">Reference proteome</keyword>
<dbReference type="EMBL" id="RRYP01018153">
    <property type="protein sequence ID" value="TNV73757.1"/>
    <property type="molecule type" value="Genomic_DNA"/>
</dbReference>
<organism evidence="1 2">
    <name type="scientific">Halteria grandinella</name>
    <dbReference type="NCBI Taxonomy" id="5974"/>
    <lineage>
        <taxon>Eukaryota</taxon>
        <taxon>Sar</taxon>
        <taxon>Alveolata</taxon>
        <taxon>Ciliophora</taxon>
        <taxon>Intramacronucleata</taxon>
        <taxon>Spirotrichea</taxon>
        <taxon>Stichotrichia</taxon>
        <taxon>Sporadotrichida</taxon>
        <taxon>Halteriidae</taxon>
        <taxon>Halteria</taxon>
    </lineage>
</organism>
<comment type="caution">
    <text evidence="1">The sequence shown here is derived from an EMBL/GenBank/DDBJ whole genome shotgun (WGS) entry which is preliminary data.</text>
</comment>
<gene>
    <name evidence="1" type="ORF">FGO68_gene3088</name>
</gene>
<proteinExistence type="predicted"/>